<feature type="non-terminal residue" evidence="2">
    <location>
        <position position="1"/>
    </location>
</feature>
<sequence length="140" mass="13968">HIKGILVVLKVAEVVAAAVAVVELAAAVVAVVTIVVAVIVAAAAVVVAAVAVVVVVVVAAVAVVAVVVAVIVVLEAFGGFGMSEIGGSRRREPNNDISAQIQVINNINSGTGLVAFTTRAQPENLCTLNGKAVFGPNLVR</sequence>
<accession>A0AAV4HZS2</accession>
<dbReference type="EMBL" id="BMAT01012983">
    <property type="protein sequence ID" value="GFS03130.1"/>
    <property type="molecule type" value="Genomic_DNA"/>
</dbReference>
<keyword evidence="1" id="KW-1133">Transmembrane helix</keyword>
<feature type="transmembrane region" description="Helical" evidence="1">
    <location>
        <begin position="46"/>
        <end position="74"/>
    </location>
</feature>
<keyword evidence="3" id="KW-1185">Reference proteome</keyword>
<reference evidence="2 3" key="1">
    <citation type="journal article" date="2021" name="Elife">
        <title>Chloroplast acquisition without the gene transfer in kleptoplastic sea slugs, Plakobranchus ocellatus.</title>
        <authorList>
            <person name="Maeda T."/>
            <person name="Takahashi S."/>
            <person name="Yoshida T."/>
            <person name="Shimamura S."/>
            <person name="Takaki Y."/>
            <person name="Nagai Y."/>
            <person name="Toyoda A."/>
            <person name="Suzuki Y."/>
            <person name="Arimoto A."/>
            <person name="Ishii H."/>
            <person name="Satoh N."/>
            <person name="Nishiyama T."/>
            <person name="Hasebe M."/>
            <person name="Maruyama T."/>
            <person name="Minagawa J."/>
            <person name="Obokata J."/>
            <person name="Shigenobu S."/>
        </authorList>
    </citation>
    <scope>NUCLEOTIDE SEQUENCE [LARGE SCALE GENOMIC DNA]</scope>
</reference>
<feature type="transmembrane region" description="Helical" evidence="1">
    <location>
        <begin position="12"/>
        <end position="40"/>
    </location>
</feature>
<evidence type="ECO:0000313" key="3">
    <source>
        <dbReference type="Proteomes" id="UP000762676"/>
    </source>
</evidence>
<evidence type="ECO:0000313" key="2">
    <source>
        <dbReference type="EMBL" id="GFS03130.1"/>
    </source>
</evidence>
<evidence type="ECO:0000256" key="1">
    <source>
        <dbReference type="SAM" id="Phobius"/>
    </source>
</evidence>
<name>A0AAV4HZS2_9GAST</name>
<keyword evidence="1" id="KW-0812">Transmembrane</keyword>
<proteinExistence type="predicted"/>
<dbReference type="Proteomes" id="UP000762676">
    <property type="component" value="Unassembled WGS sequence"/>
</dbReference>
<keyword evidence="1" id="KW-0472">Membrane</keyword>
<gene>
    <name evidence="2" type="ORF">ElyMa_006462000</name>
</gene>
<dbReference type="AlphaFoldDB" id="A0AAV4HZS2"/>
<organism evidence="2 3">
    <name type="scientific">Elysia marginata</name>
    <dbReference type="NCBI Taxonomy" id="1093978"/>
    <lineage>
        <taxon>Eukaryota</taxon>
        <taxon>Metazoa</taxon>
        <taxon>Spiralia</taxon>
        <taxon>Lophotrochozoa</taxon>
        <taxon>Mollusca</taxon>
        <taxon>Gastropoda</taxon>
        <taxon>Heterobranchia</taxon>
        <taxon>Euthyneura</taxon>
        <taxon>Panpulmonata</taxon>
        <taxon>Sacoglossa</taxon>
        <taxon>Placobranchoidea</taxon>
        <taxon>Plakobranchidae</taxon>
        <taxon>Elysia</taxon>
    </lineage>
</organism>
<comment type="caution">
    <text evidence="2">The sequence shown here is derived from an EMBL/GenBank/DDBJ whole genome shotgun (WGS) entry which is preliminary data.</text>
</comment>
<protein>
    <submittedName>
        <fullName evidence="2">Uncharacterized protein</fullName>
    </submittedName>
</protein>